<organism evidence="1 2">
    <name type="scientific">Rhododendron molle</name>
    <name type="common">Chinese azalea</name>
    <name type="synonym">Azalea mollis</name>
    <dbReference type="NCBI Taxonomy" id="49168"/>
    <lineage>
        <taxon>Eukaryota</taxon>
        <taxon>Viridiplantae</taxon>
        <taxon>Streptophyta</taxon>
        <taxon>Embryophyta</taxon>
        <taxon>Tracheophyta</taxon>
        <taxon>Spermatophyta</taxon>
        <taxon>Magnoliopsida</taxon>
        <taxon>eudicotyledons</taxon>
        <taxon>Gunneridae</taxon>
        <taxon>Pentapetalae</taxon>
        <taxon>asterids</taxon>
        <taxon>Ericales</taxon>
        <taxon>Ericaceae</taxon>
        <taxon>Ericoideae</taxon>
        <taxon>Rhodoreae</taxon>
        <taxon>Rhododendron</taxon>
    </lineage>
</organism>
<accession>A0ACC0LE82</accession>
<dbReference type="EMBL" id="CM046399">
    <property type="protein sequence ID" value="KAI8526647.1"/>
    <property type="molecule type" value="Genomic_DNA"/>
</dbReference>
<sequence>MDADKCIKSDTVLTKLLAAYNPKTDCFTIAGKNVKLTANHVKLIFGISCGTERFVAKLKTRDQVAFAKRHNIQQRLTTKAISDMLKELAQENKTNIEDVQDVARLVCMFLIVKLFFPTSRITVSWKHVDAMEDLTQMKSYNWAAEIRDELIESIKKSQHSPKDVKCCQLILPVQVAELTETDQEHKLYKMEFPCIQQGGEEGEGEAEGEGEKEGEGEGEEEGEADDEGEEDDEHEDGDDDDDDDDDGNGDSDGDNDTAADDDDDDSPHDDGARTYSLVNARENDDDGDDDNDSDNAAAADDDSPRDDGAGNYSPVNAEDKDDDNAHAGGHNYLGLEDISQPNQHFQTPQVQNPSQANELEVSKALLHISRNQNPVQRWLSSQDSGSTLVPNTYLPTNAGVFPHLALSPLPAYIHPDQDEPQPNLEFLCSSAVQRVTEPLVEQLQEVNRQQEVIIDTLKEQSKNNEVKMAELLQKIDFLYKEGRNQQGKHKEALLLAIQHIKESHIAISDEKMKMEVEFKEAAAKQEQQLTDARMALIEEKKISLALKETAAKQAHELDDAQMEKMQMELEFKEAAAKQEQQLKDARMALIEEKNISLAEKKAAQKKEHQLQTEKTQLEEEKMVFLKEVEALQQHKQQIERNNAELERENKELKKELQERSKRSPHLEPFSNETEEQNIEQQVHSVTQSAQVKPYSTQDTLDFVHTVTQATNRKPTPPSKYRRIKQKTSQGTRKLNVDPIYTYPLLDKRADEEMKMQTDGPTDQKKLKKLNSHHMQVLKLLPQPTLQLIKDMWANTSPNNVAYTGPNSFVMVEDIQEILRDGELGYERLAITKYICSEMRVSRLEHFSSTACMCPTPKQQPNSLDCGPIVCYIIQHYINNDVDGIAQSLTKHHVRKIRADITHKILSHKSRSWTLEMHKSEEEARRVHMAS</sequence>
<dbReference type="Proteomes" id="UP001062846">
    <property type="component" value="Chromosome 12"/>
</dbReference>
<name>A0ACC0LE82_RHOML</name>
<keyword evidence="2" id="KW-1185">Reference proteome</keyword>
<comment type="caution">
    <text evidence="1">The sequence shown here is derived from an EMBL/GenBank/DDBJ whole genome shotgun (WGS) entry which is preliminary data.</text>
</comment>
<protein>
    <submittedName>
        <fullName evidence="1">Uncharacterized protein</fullName>
    </submittedName>
</protein>
<evidence type="ECO:0000313" key="2">
    <source>
        <dbReference type="Proteomes" id="UP001062846"/>
    </source>
</evidence>
<gene>
    <name evidence="1" type="ORF">RHMOL_Rhmol12G0012200</name>
</gene>
<evidence type="ECO:0000313" key="1">
    <source>
        <dbReference type="EMBL" id="KAI8526647.1"/>
    </source>
</evidence>
<proteinExistence type="predicted"/>
<reference evidence="1" key="1">
    <citation type="submission" date="2022-02" db="EMBL/GenBank/DDBJ databases">
        <title>Plant Genome Project.</title>
        <authorList>
            <person name="Zhang R.-G."/>
        </authorList>
    </citation>
    <scope>NUCLEOTIDE SEQUENCE</scope>
    <source>
        <strain evidence="1">AT1</strain>
    </source>
</reference>